<keyword evidence="1" id="KW-0472">Membrane</keyword>
<reference evidence="2" key="1">
    <citation type="submission" date="2020-08" db="EMBL/GenBank/DDBJ databases">
        <title>Multicomponent nature underlies the extraordinary mechanical properties of spider dragline silk.</title>
        <authorList>
            <person name="Kono N."/>
            <person name="Nakamura H."/>
            <person name="Mori M."/>
            <person name="Yoshida Y."/>
            <person name="Ohtoshi R."/>
            <person name="Malay A.D."/>
            <person name="Moran D.A.P."/>
            <person name="Tomita M."/>
            <person name="Numata K."/>
            <person name="Arakawa K."/>
        </authorList>
    </citation>
    <scope>NUCLEOTIDE SEQUENCE</scope>
</reference>
<accession>A0A8X7CS83</accession>
<keyword evidence="1" id="KW-0812">Transmembrane</keyword>
<organism evidence="2 3">
    <name type="scientific">Trichonephila inaurata madagascariensis</name>
    <dbReference type="NCBI Taxonomy" id="2747483"/>
    <lineage>
        <taxon>Eukaryota</taxon>
        <taxon>Metazoa</taxon>
        <taxon>Ecdysozoa</taxon>
        <taxon>Arthropoda</taxon>
        <taxon>Chelicerata</taxon>
        <taxon>Arachnida</taxon>
        <taxon>Araneae</taxon>
        <taxon>Araneomorphae</taxon>
        <taxon>Entelegynae</taxon>
        <taxon>Araneoidea</taxon>
        <taxon>Nephilidae</taxon>
        <taxon>Trichonephila</taxon>
        <taxon>Trichonephila inaurata</taxon>
    </lineage>
</organism>
<gene>
    <name evidence="2" type="ORF">TNIN_88091</name>
</gene>
<name>A0A8X7CS83_9ARAC</name>
<evidence type="ECO:0000313" key="3">
    <source>
        <dbReference type="Proteomes" id="UP000886998"/>
    </source>
</evidence>
<dbReference type="EMBL" id="BMAV01023509">
    <property type="protein sequence ID" value="GFY79308.1"/>
    <property type="molecule type" value="Genomic_DNA"/>
</dbReference>
<keyword evidence="3" id="KW-1185">Reference proteome</keyword>
<feature type="transmembrane region" description="Helical" evidence="1">
    <location>
        <begin position="20"/>
        <end position="41"/>
    </location>
</feature>
<dbReference type="AlphaFoldDB" id="A0A8X7CS83"/>
<proteinExistence type="predicted"/>
<comment type="caution">
    <text evidence="2">The sequence shown here is derived from an EMBL/GenBank/DDBJ whole genome shotgun (WGS) entry which is preliminary data.</text>
</comment>
<evidence type="ECO:0000256" key="1">
    <source>
        <dbReference type="SAM" id="Phobius"/>
    </source>
</evidence>
<dbReference type="Proteomes" id="UP000886998">
    <property type="component" value="Unassembled WGS sequence"/>
</dbReference>
<evidence type="ECO:0000313" key="2">
    <source>
        <dbReference type="EMBL" id="GFY79308.1"/>
    </source>
</evidence>
<keyword evidence="1" id="KW-1133">Transmembrane helix</keyword>
<protein>
    <submittedName>
        <fullName evidence="2">Uncharacterized protein</fullName>
    </submittedName>
</protein>
<sequence>MTICNRSPGKRKGLIRVLPLHWFFCVISFPRLMSFFPSPFFSYPTLMPPKTVLKLDDKADSPRNCHSDLFSLEKLHFVSPTMKSLNAVYLMTLAPDKVTR</sequence>